<comment type="caution">
    <text evidence="1">The sequence shown here is derived from an EMBL/GenBank/DDBJ whole genome shotgun (WGS) entry which is preliminary data.</text>
</comment>
<name>A0A8S4S8G7_9NEOP</name>
<evidence type="ECO:0000313" key="1">
    <source>
        <dbReference type="EMBL" id="CAH2261505.1"/>
    </source>
</evidence>
<evidence type="ECO:0000313" key="2">
    <source>
        <dbReference type="Proteomes" id="UP000838756"/>
    </source>
</evidence>
<protein>
    <submittedName>
        <fullName evidence="1">Jg20141 protein</fullName>
    </submittedName>
</protein>
<dbReference type="Proteomes" id="UP000838756">
    <property type="component" value="Unassembled WGS sequence"/>
</dbReference>
<organism evidence="1 2">
    <name type="scientific">Pararge aegeria aegeria</name>
    <dbReference type="NCBI Taxonomy" id="348720"/>
    <lineage>
        <taxon>Eukaryota</taxon>
        <taxon>Metazoa</taxon>
        <taxon>Ecdysozoa</taxon>
        <taxon>Arthropoda</taxon>
        <taxon>Hexapoda</taxon>
        <taxon>Insecta</taxon>
        <taxon>Pterygota</taxon>
        <taxon>Neoptera</taxon>
        <taxon>Endopterygota</taxon>
        <taxon>Lepidoptera</taxon>
        <taxon>Glossata</taxon>
        <taxon>Ditrysia</taxon>
        <taxon>Papilionoidea</taxon>
        <taxon>Nymphalidae</taxon>
        <taxon>Satyrinae</taxon>
        <taxon>Satyrini</taxon>
        <taxon>Parargina</taxon>
        <taxon>Pararge</taxon>
    </lineage>
</organism>
<proteinExistence type="predicted"/>
<reference evidence="1" key="1">
    <citation type="submission" date="2022-03" db="EMBL/GenBank/DDBJ databases">
        <authorList>
            <person name="Lindestad O."/>
        </authorList>
    </citation>
    <scope>NUCLEOTIDE SEQUENCE</scope>
</reference>
<dbReference type="EMBL" id="CAKXAJ010026196">
    <property type="protein sequence ID" value="CAH2261505.1"/>
    <property type="molecule type" value="Genomic_DNA"/>
</dbReference>
<accession>A0A8S4S8G7</accession>
<keyword evidence="2" id="KW-1185">Reference proteome</keyword>
<sequence length="121" mass="13044">MTLPDVGQQRYSAIKSSAAIANHRQGIILPDSGSGRGYGGAGGANLRVIAGYQKPRVVWIVRKSMDKKKKKKKSLLHIQLECQVSKKKTIVYICLKYDTETGSSAVGLARLGGDRSAVTGR</sequence>
<dbReference type="AlphaFoldDB" id="A0A8S4S8G7"/>
<gene>
    <name evidence="1" type="primary">jg20141</name>
    <name evidence="1" type="ORF">PAEG_LOCUS23937</name>
</gene>